<gene>
    <name evidence="1" type="ORF">PMAYCL1PPCAC_21432</name>
</gene>
<comment type="caution">
    <text evidence="1">The sequence shown here is derived from an EMBL/GenBank/DDBJ whole genome shotgun (WGS) entry which is preliminary data.</text>
</comment>
<dbReference type="AlphaFoldDB" id="A0AAN5I3Z6"/>
<reference evidence="2" key="1">
    <citation type="submission" date="2022-10" db="EMBL/GenBank/DDBJ databases">
        <title>Genome assembly of Pristionchus species.</title>
        <authorList>
            <person name="Yoshida K."/>
            <person name="Sommer R.J."/>
        </authorList>
    </citation>
    <scope>NUCLEOTIDE SEQUENCE [LARGE SCALE GENOMIC DNA]</scope>
    <source>
        <strain evidence="2">RS5460</strain>
    </source>
</reference>
<dbReference type="Proteomes" id="UP001328107">
    <property type="component" value="Unassembled WGS sequence"/>
</dbReference>
<dbReference type="PANTHER" id="PTHR33351">
    <property type="entry name" value="HISACTOPHILIN-1-RELATED"/>
    <property type="match status" value="1"/>
</dbReference>
<proteinExistence type="predicted"/>
<accession>A0AAN5I3Z6</accession>
<dbReference type="GO" id="GO:0051015">
    <property type="term" value="F:actin filament binding"/>
    <property type="evidence" value="ECO:0007669"/>
    <property type="project" value="TreeGrafter"/>
</dbReference>
<dbReference type="EMBL" id="BTRK01000005">
    <property type="protein sequence ID" value="GMR51237.1"/>
    <property type="molecule type" value="Genomic_DNA"/>
</dbReference>
<dbReference type="GO" id="GO:0030041">
    <property type="term" value="P:actin filament polymerization"/>
    <property type="evidence" value="ECO:0007669"/>
    <property type="project" value="TreeGrafter"/>
</dbReference>
<dbReference type="PANTHER" id="PTHR33351:SF1">
    <property type="entry name" value="IG-LIKE DOMAIN-CONTAINING PROTEIN-RELATED"/>
    <property type="match status" value="1"/>
</dbReference>
<dbReference type="InterPro" id="IPR052883">
    <property type="entry name" value="Hisactophilin"/>
</dbReference>
<feature type="non-terminal residue" evidence="1">
    <location>
        <position position="1"/>
    </location>
</feature>
<keyword evidence="2" id="KW-1185">Reference proteome</keyword>
<protein>
    <submittedName>
        <fullName evidence="1">Uncharacterized protein</fullName>
    </submittedName>
</protein>
<dbReference type="GO" id="GO:0015629">
    <property type="term" value="C:actin cytoskeleton"/>
    <property type="evidence" value="ECO:0007669"/>
    <property type="project" value="TreeGrafter"/>
</dbReference>
<evidence type="ECO:0000313" key="2">
    <source>
        <dbReference type="Proteomes" id="UP001328107"/>
    </source>
</evidence>
<sequence length="94" mass="10670">LFICIFLNNFQLNEAEYVSKEAIGRRSLRSYHGTFIRNSMSETSNVDLTQNRKACAQWTISEQSVKVALEPLCSTGKYIRANMDGSVNLSDKME</sequence>
<evidence type="ECO:0000313" key="1">
    <source>
        <dbReference type="EMBL" id="GMR51237.1"/>
    </source>
</evidence>
<organism evidence="1 2">
    <name type="scientific">Pristionchus mayeri</name>
    <dbReference type="NCBI Taxonomy" id="1317129"/>
    <lineage>
        <taxon>Eukaryota</taxon>
        <taxon>Metazoa</taxon>
        <taxon>Ecdysozoa</taxon>
        <taxon>Nematoda</taxon>
        <taxon>Chromadorea</taxon>
        <taxon>Rhabditida</taxon>
        <taxon>Rhabditina</taxon>
        <taxon>Diplogasteromorpha</taxon>
        <taxon>Diplogasteroidea</taxon>
        <taxon>Neodiplogasteridae</taxon>
        <taxon>Pristionchus</taxon>
    </lineage>
</organism>
<feature type="non-terminal residue" evidence="1">
    <location>
        <position position="94"/>
    </location>
</feature>
<name>A0AAN5I3Z6_9BILA</name>
<dbReference type="Gene3D" id="2.80.10.50">
    <property type="match status" value="1"/>
</dbReference>